<accession>A0AAV5GL69</accession>
<dbReference type="EMBL" id="BQKY01000006">
    <property type="protein sequence ID" value="GJN90270.1"/>
    <property type="molecule type" value="Genomic_DNA"/>
</dbReference>
<evidence type="ECO:0000313" key="5">
    <source>
        <dbReference type="Proteomes" id="UP001342314"/>
    </source>
</evidence>
<reference evidence="4 5" key="1">
    <citation type="submission" date="2021-12" db="EMBL/GenBank/DDBJ databases">
        <title>High titer production of polyol ester of fatty acids by Rhodotorula paludigena BS15 towards product separation-free biomass refinery.</title>
        <authorList>
            <person name="Mano J."/>
            <person name="Ono H."/>
            <person name="Tanaka T."/>
            <person name="Naito K."/>
            <person name="Sushida H."/>
            <person name="Ike M."/>
            <person name="Tokuyasu K."/>
            <person name="Kitaoka M."/>
        </authorList>
    </citation>
    <scope>NUCLEOTIDE SEQUENCE [LARGE SCALE GENOMIC DNA]</scope>
    <source>
        <strain evidence="4 5">BS15</strain>
    </source>
</reference>
<dbReference type="PANTHER" id="PTHR30466:SF1">
    <property type="entry name" value="FMN REDUCTASE (NADH) RUTF"/>
    <property type="match status" value="1"/>
</dbReference>
<keyword evidence="5" id="KW-1185">Reference proteome</keyword>
<proteinExistence type="predicted"/>
<protein>
    <recommendedName>
        <fullName evidence="3">Flavin reductase like domain-containing protein</fullName>
    </recommendedName>
</protein>
<dbReference type="SMART" id="SM00903">
    <property type="entry name" value="Flavin_Reduct"/>
    <property type="match status" value="1"/>
</dbReference>
<dbReference type="Gene3D" id="2.30.110.10">
    <property type="entry name" value="Electron Transport, Fmn-binding Protein, Chain A"/>
    <property type="match status" value="1"/>
</dbReference>
<evidence type="ECO:0000313" key="4">
    <source>
        <dbReference type="EMBL" id="GJN90270.1"/>
    </source>
</evidence>
<feature type="compositionally biased region" description="Polar residues" evidence="2">
    <location>
        <begin position="48"/>
        <end position="59"/>
    </location>
</feature>
<dbReference type="Pfam" id="PF01613">
    <property type="entry name" value="Flavin_Reduct"/>
    <property type="match status" value="1"/>
</dbReference>
<feature type="domain" description="Flavin reductase like" evidence="3">
    <location>
        <begin position="34"/>
        <end position="248"/>
    </location>
</feature>
<feature type="region of interest" description="Disordered" evidence="2">
    <location>
        <begin position="48"/>
        <end position="71"/>
    </location>
</feature>
<evidence type="ECO:0000256" key="1">
    <source>
        <dbReference type="ARBA" id="ARBA00023002"/>
    </source>
</evidence>
<dbReference type="InterPro" id="IPR012349">
    <property type="entry name" value="Split_barrel_FMN-bd"/>
</dbReference>
<dbReference type="GO" id="GO:0010181">
    <property type="term" value="F:FMN binding"/>
    <property type="evidence" value="ECO:0007669"/>
    <property type="project" value="InterPro"/>
</dbReference>
<evidence type="ECO:0000259" key="3">
    <source>
        <dbReference type="SMART" id="SM00903"/>
    </source>
</evidence>
<feature type="region of interest" description="Disordered" evidence="2">
    <location>
        <begin position="138"/>
        <end position="165"/>
    </location>
</feature>
<comment type="caution">
    <text evidence="4">The sequence shown here is derived from an EMBL/GenBank/DDBJ whole genome shotgun (WGS) entry which is preliminary data.</text>
</comment>
<name>A0AAV5GL69_9BASI</name>
<dbReference type="PANTHER" id="PTHR30466">
    <property type="entry name" value="FLAVIN REDUCTASE"/>
    <property type="match status" value="1"/>
</dbReference>
<dbReference type="AlphaFoldDB" id="A0AAV5GL69"/>
<dbReference type="GO" id="GO:0042602">
    <property type="term" value="F:riboflavin reductase (NADPH) activity"/>
    <property type="evidence" value="ECO:0007669"/>
    <property type="project" value="TreeGrafter"/>
</dbReference>
<keyword evidence="1" id="KW-0560">Oxidoreductase</keyword>
<gene>
    <name evidence="4" type="ORF">Rhopal_003271-T1</name>
</gene>
<organism evidence="4 5">
    <name type="scientific">Rhodotorula paludigena</name>
    <dbReference type="NCBI Taxonomy" id="86838"/>
    <lineage>
        <taxon>Eukaryota</taxon>
        <taxon>Fungi</taxon>
        <taxon>Dikarya</taxon>
        <taxon>Basidiomycota</taxon>
        <taxon>Pucciniomycotina</taxon>
        <taxon>Microbotryomycetes</taxon>
        <taxon>Sporidiobolales</taxon>
        <taxon>Sporidiobolaceae</taxon>
        <taxon>Rhodotorula</taxon>
    </lineage>
</organism>
<dbReference type="Proteomes" id="UP001342314">
    <property type="component" value="Unassembled WGS sequence"/>
</dbReference>
<dbReference type="InterPro" id="IPR050268">
    <property type="entry name" value="NADH-dep_flavin_reductase"/>
</dbReference>
<dbReference type="InterPro" id="IPR002563">
    <property type="entry name" value="Flavin_Rdtase-like_dom"/>
</dbReference>
<sequence>MSRRLRIPLQPWLARASSTSSKAALPSPLQRELFRRVAQPVACITAHLPSSTSGKAQSEQDLEDQQTRHNHGATLSSLASISVSPPLVSFSLRLPSRLASFLSPPPPPGAAAAPSPFFRVHLLSTAQEHIARAFARQPPLPAPAQPSPPPSTGGAGWDASAEPHFPPELFDELERSSLGYLDCRVVQRLPLAHLGSSGAPSGDEASAGAQGRWQPRSELFIAEIEAVKLGEGGERDQSLLYWEQQYAGVQELPGVETIKDGLEKR</sequence>
<feature type="compositionally biased region" description="Pro residues" evidence="2">
    <location>
        <begin position="138"/>
        <end position="151"/>
    </location>
</feature>
<dbReference type="SUPFAM" id="SSF50475">
    <property type="entry name" value="FMN-binding split barrel"/>
    <property type="match status" value="1"/>
</dbReference>
<evidence type="ECO:0000256" key="2">
    <source>
        <dbReference type="SAM" id="MobiDB-lite"/>
    </source>
</evidence>